<accession>A0ACC1IWK4</accession>
<reference evidence="1" key="1">
    <citation type="submission" date="2022-07" db="EMBL/GenBank/DDBJ databases">
        <title>Phylogenomic reconstructions and comparative analyses of Kickxellomycotina fungi.</title>
        <authorList>
            <person name="Reynolds N.K."/>
            <person name="Stajich J.E."/>
            <person name="Barry K."/>
            <person name="Grigoriev I.V."/>
            <person name="Crous P."/>
            <person name="Smith M.E."/>
        </authorList>
    </citation>
    <scope>NUCLEOTIDE SEQUENCE</scope>
    <source>
        <strain evidence="1">Benny 63K</strain>
    </source>
</reference>
<protein>
    <submittedName>
        <fullName evidence="1">Uncharacterized protein</fullName>
    </submittedName>
</protein>
<organism evidence="1 2">
    <name type="scientific">Kickxella alabastrina</name>
    <dbReference type="NCBI Taxonomy" id="61397"/>
    <lineage>
        <taxon>Eukaryota</taxon>
        <taxon>Fungi</taxon>
        <taxon>Fungi incertae sedis</taxon>
        <taxon>Zoopagomycota</taxon>
        <taxon>Kickxellomycotina</taxon>
        <taxon>Kickxellomycetes</taxon>
        <taxon>Kickxellales</taxon>
        <taxon>Kickxellaceae</taxon>
        <taxon>Kickxella</taxon>
    </lineage>
</organism>
<dbReference type="EMBL" id="JANBPG010000008">
    <property type="protein sequence ID" value="KAJ1902008.1"/>
    <property type="molecule type" value="Genomic_DNA"/>
</dbReference>
<comment type="caution">
    <text evidence="1">The sequence shown here is derived from an EMBL/GenBank/DDBJ whole genome shotgun (WGS) entry which is preliminary data.</text>
</comment>
<evidence type="ECO:0000313" key="1">
    <source>
        <dbReference type="EMBL" id="KAJ1902008.1"/>
    </source>
</evidence>
<sequence>MELPGRPQAEISNRTWQTTVALRPGACTIVDWTANATTEDKGAAEATANAEHMSDEASESDGSMEDEIGGYASGTTALPPAIANDPFFARLLKNAELRDAKDKKKAAKKRQSRKAKDIAEDNYDLDDPFIDDSELTFMDGHNHTQKQQRKKRRKKDDGNATETDGQDAVPAEPIDTISGVDEGRGVVAEAAAGGHDDDRLDELDMDDIDAYDEDDFFVYFGPLNEMVEGSAAEEDTFEEEPAGKKSRSRKRPEKKQPQQQQPLHLAKDSTQSRRRSNGASASKHDITETAAKKKSESKAQPQQPQPQPQPQQQHRRSGSTGSVEVSTLPPVAETGASLIPSNGRKAGPRTSRKLDQPPKASIVAAATAETDGLPQPVRNWRPPVPARDKKVSELSAAASASAGNSKYPDATNTDAGATANFTNEESTTQGYVRGSTPLASGGGGTAGSVAPEDTKAANEARLPTREIEDALTELTQATKSEAFSNRQRFPSSLKPPLRQVCELSMARALEYDRSVLSLDIPEHHVFAWSTPLDIVGFTSGIYYRLADTLPYNRATMRKIVSKLMGADLITWKDRQLKQIEDGLKARVDEQIERGLGWIPVGARTASKDGDDGDAGVAQMRWHWTTISKHILYQYMILTLNINELRNHLEQSLGKDGSYREQQARKDAYAHLVNLWPGSGMSTYEISRAYSSRKSLLEKQTKKSDPTMGQSRTEANTTGLVASDPTESLPKSADSAAYLSSQVHSHVTPDPLKASSPYDNNPVAFLKQASPYFQQTSPMPVTSPAREPYVRHQSSPFDDGMLLQPHLPQVPMRRNLGFSSQMVESTLDQQVRSHVSSYYASDSEQQQQQQQQQQGPDSNEGEDNNSQSSSRYSMSVKNLMSP</sequence>
<proteinExistence type="predicted"/>
<name>A0ACC1IWK4_9FUNG</name>
<keyword evidence="2" id="KW-1185">Reference proteome</keyword>
<evidence type="ECO:0000313" key="2">
    <source>
        <dbReference type="Proteomes" id="UP001150581"/>
    </source>
</evidence>
<gene>
    <name evidence="1" type="ORF">LPJ66_000332</name>
</gene>
<dbReference type="Proteomes" id="UP001150581">
    <property type="component" value="Unassembled WGS sequence"/>
</dbReference>